<comment type="caution">
    <text evidence="2">The sequence shown here is derived from an EMBL/GenBank/DDBJ whole genome shotgun (WGS) entry which is preliminary data.</text>
</comment>
<feature type="signal peptide" evidence="1">
    <location>
        <begin position="1"/>
        <end position="19"/>
    </location>
</feature>
<reference evidence="2 3" key="1">
    <citation type="submission" date="2023-03" db="EMBL/GenBank/DDBJ databases">
        <title>Genome insight into feeding habits of ladybird beetles.</title>
        <authorList>
            <person name="Li H.-S."/>
            <person name="Huang Y.-H."/>
            <person name="Pang H."/>
        </authorList>
    </citation>
    <scope>NUCLEOTIDE SEQUENCE [LARGE SCALE GENOMIC DNA]</scope>
    <source>
        <strain evidence="2">SYSU_2023b</strain>
        <tissue evidence="2">Whole body</tissue>
    </source>
</reference>
<evidence type="ECO:0000313" key="2">
    <source>
        <dbReference type="EMBL" id="KAK9874344.1"/>
    </source>
</evidence>
<name>A0AAW1U132_9CUCU</name>
<evidence type="ECO:0000313" key="3">
    <source>
        <dbReference type="Proteomes" id="UP001431783"/>
    </source>
</evidence>
<dbReference type="AlphaFoldDB" id="A0AAW1U132"/>
<organism evidence="2 3">
    <name type="scientific">Henosepilachna vigintioctopunctata</name>
    <dbReference type="NCBI Taxonomy" id="420089"/>
    <lineage>
        <taxon>Eukaryota</taxon>
        <taxon>Metazoa</taxon>
        <taxon>Ecdysozoa</taxon>
        <taxon>Arthropoda</taxon>
        <taxon>Hexapoda</taxon>
        <taxon>Insecta</taxon>
        <taxon>Pterygota</taxon>
        <taxon>Neoptera</taxon>
        <taxon>Endopterygota</taxon>
        <taxon>Coleoptera</taxon>
        <taxon>Polyphaga</taxon>
        <taxon>Cucujiformia</taxon>
        <taxon>Coccinelloidea</taxon>
        <taxon>Coccinellidae</taxon>
        <taxon>Epilachninae</taxon>
        <taxon>Epilachnini</taxon>
        <taxon>Henosepilachna</taxon>
    </lineage>
</organism>
<sequence>MKSIVVLFFFLVTLANSEAHANSSGNPWSTVSSDDYNRYTEQLIKICRGEKGLKSFLIIPIRLALSLSKFRQFYDCYGKGIGLINKTETAEKIKISDVSTILRHDAACFGLGQCVIHQDGIQELEKLKIK</sequence>
<feature type="chain" id="PRO_5043632096" evidence="1">
    <location>
        <begin position="20"/>
        <end position="130"/>
    </location>
</feature>
<accession>A0AAW1U132</accession>
<evidence type="ECO:0000256" key="1">
    <source>
        <dbReference type="SAM" id="SignalP"/>
    </source>
</evidence>
<gene>
    <name evidence="2" type="ORF">WA026_002694</name>
</gene>
<dbReference type="EMBL" id="JARQZJ010000031">
    <property type="protein sequence ID" value="KAK9874344.1"/>
    <property type="molecule type" value="Genomic_DNA"/>
</dbReference>
<dbReference type="Proteomes" id="UP001431783">
    <property type="component" value="Unassembled WGS sequence"/>
</dbReference>
<protein>
    <submittedName>
        <fullName evidence="2">Uncharacterized protein</fullName>
    </submittedName>
</protein>
<keyword evidence="3" id="KW-1185">Reference proteome</keyword>
<proteinExistence type="predicted"/>
<keyword evidence="1" id="KW-0732">Signal</keyword>